<dbReference type="GO" id="GO:0006508">
    <property type="term" value="P:proteolysis"/>
    <property type="evidence" value="ECO:0007669"/>
    <property type="project" value="UniProtKB-KW"/>
</dbReference>
<dbReference type="PROSITE" id="PS50994">
    <property type="entry name" value="INTEGRASE"/>
    <property type="match status" value="1"/>
</dbReference>
<dbReference type="GO" id="GO:0005634">
    <property type="term" value="C:nucleus"/>
    <property type="evidence" value="ECO:0007669"/>
    <property type="project" value="UniProtKB-ARBA"/>
</dbReference>
<evidence type="ECO:0000256" key="3">
    <source>
        <dbReference type="ARBA" id="ARBA00022695"/>
    </source>
</evidence>
<dbReference type="InterPro" id="IPR000953">
    <property type="entry name" value="Chromo/chromo_shadow_dom"/>
</dbReference>
<dbReference type="Pfam" id="PF24626">
    <property type="entry name" value="SH3_Tf2-1"/>
    <property type="match status" value="1"/>
</dbReference>
<evidence type="ECO:0000256" key="7">
    <source>
        <dbReference type="ARBA" id="ARBA00022759"/>
    </source>
</evidence>
<evidence type="ECO:0000256" key="8">
    <source>
        <dbReference type="ARBA" id="ARBA00022801"/>
    </source>
</evidence>
<evidence type="ECO:0000256" key="6">
    <source>
        <dbReference type="ARBA" id="ARBA00022750"/>
    </source>
</evidence>
<dbReference type="Gene3D" id="2.40.50.40">
    <property type="match status" value="1"/>
</dbReference>
<dbReference type="InterPro" id="IPR043502">
    <property type="entry name" value="DNA/RNA_pol_sf"/>
</dbReference>
<organism evidence="18 19">
    <name type="scientific">Lyophyllum shimeji</name>
    <name type="common">Hon-shimeji</name>
    <name type="synonym">Tricholoma shimeji</name>
    <dbReference type="NCBI Taxonomy" id="47721"/>
    <lineage>
        <taxon>Eukaryota</taxon>
        <taxon>Fungi</taxon>
        <taxon>Dikarya</taxon>
        <taxon>Basidiomycota</taxon>
        <taxon>Agaricomycotina</taxon>
        <taxon>Agaricomycetes</taxon>
        <taxon>Agaricomycetidae</taxon>
        <taxon>Agaricales</taxon>
        <taxon>Tricholomatineae</taxon>
        <taxon>Lyophyllaceae</taxon>
        <taxon>Lyophyllum</taxon>
    </lineage>
</organism>
<keyword evidence="4" id="KW-0540">Nuclease</keyword>
<dbReference type="InterPro" id="IPR000477">
    <property type="entry name" value="RT_dom"/>
</dbReference>
<evidence type="ECO:0000313" key="18">
    <source>
        <dbReference type="EMBL" id="GLB35262.1"/>
    </source>
</evidence>
<keyword evidence="8" id="KW-0378">Hydrolase</keyword>
<feature type="domain" description="Chromo" evidence="16">
    <location>
        <begin position="871"/>
        <end position="922"/>
    </location>
</feature>
<dbReference type="GO" id="GO:0004519">
    <property type="term" value="F:endonuclease activity"/>
    <property type="evidence" value="ECO:0007669"/>
    <property type="project" value="UniProtKB-KW"/>
</dbReference>
<dbReference type="GO" id="GO:0003677">
    <property type="term" value="F:DNA binding"/>
    <property type="evidence" value="ECO:0007669"/>
    <property type="project" value="UniProtKB-KW"/>
</dbReference>
<comment type="caution">
    <text evidence="18">The sequence shown here is derived from an EMBL/GenBank/DDBJ whole genome shotgun (WGS) entry which is preliminary data.</text>
</comment>
<dbReference type="GO" id="GO:0003964">
    <property type="term" value="F:RNA-directed DNA polymerase activity"/>
    <property type="evidence" value="ECO:0007669"/>
    <property type="project" value="UniProtKB-KW"/>
</dbReference>
<evidence type="ECO:0000256" key="13">
    <source>
        <dbReference type="ARBA" id="ARBA00022932"/>
    </source>
</evidence>
<keyword evidence="14" id="KW-0238">DNA-binding</keyword>
<dbReference type="FunFam" id="3.30.70.270:FF:000003">
    <property type="entry name" value="Transposon Ty3-G Gag-Pol polyprotein"/>
    <property type="match status" value="1"/>
</dbReference>
<dbReference type="GO" id="GO:0006338">
    <property type="term" value="P:chromatin remodeling"/>
    <property type="evidence" value="ECO:0007669"/>
    <property type="project" value="UniProtKB-ARBA"/>
</dbReference>
<dbReference type="Gene3D" id="3.30.420.10">
    <property type="entry name" value="Ribonuclease H-like superfamily/Ribonuclease H"/>
    <property type="match status" value="1"/>
</dbReference>
<keyword evidence="2" id="KW-0808">Transferase</keyword>
<dbReference type="GO" id="GO:0003887">
    <property type="term" value="F:DNA-directed DNA polymerase activity"/>
    <property type="evidence" value="ECO:0007669"/>
    <property type="project" value="UniProtKB-KW"/>
</dbReference>
<dbReference type="Pfam" id="PF00385">
    <property type="entry name" value="Chromo"/>
    <property type="match status" value="1"/>
</dbReference>
<accession>A0A9P3UJA0</accession>
<dbReference type="InterPro" id="IPR050951">
    <property type="entry name" value="Retrovirus_Pol_polyprotein"/>
</dbReference>
<dbReference type="EMBL" id="BRPK01000002">
    <property type="protein sequence ID" value="GLB35262.1"/>
    <property type="molecule type" value="Genomic_DNA"/>
</dbReference>
<dbReference type="SUPFAM" id="SSF53098">
    <property type="entry name" value="Ribonuclease H-like"/>
    <property type="match status" value="1"/>
</dbReference>
<feature type="domain" description="Integrase catalytic" evidence="17">
    <location>
        <begin position="602"/>
        <end position="713"/>
    </location>
</feature>
<keyword evidence="19" id="KW-1185">Reference proteome</keyword>
<dbReference type="Pfam" id="PF17917">
    <property type="entry name" value="RT_RNaseH"/>
    <property type="match status" value="1"/>
</dbReference>
<dbReference type="InterPro" id="IPR016197">
    <property type="entry name" value="Chromo-like_dom_sf"/>
</dbReference>
<keyword evidence="3" id="KW-0548">Nucleotidyltransferase</keyword>
<dbReference type="AlphaFoldDB" id="A0A9P3UJA0"/>
<dbReference type="InterPro" id="IPR036397">
    <property type="entry name" value="RNaseH_sf"/>
</dbReference>
<keyword evidence="9" id="KW-0460">Magnesium</keyword>
<dbReference type="CDD" id="cd09274">
    <property type="entry name" value="RNase_HI_RT_Ty3"/>
    <property type="match status" value="1"/>
</dbReference>
<evidence type="ECO:0000256" key="14">
    <source>
        <dbReference type="ARBA" id="ARBA00023125"/>
    </source>
</evidence>
<evidence type="ECO:0000256" key="5">
    <source>
        <dbReference type="ARBA" id="ARBA00022723"/>
    </source>
</evidence>
<dbReference type="GO" id="GO:0046872">
    <property type="term" value="F:metal ion binding"/>
    <property type="evidence" value="ECO:0007669"/>
    <property type="project" value="UniProtKB-KW"/>
</dbReference>
<name>A0A9P3UJA0_LYOSH</name>
<keyword evidence="12" id="KW-0695">RNA-directed DNA polymerase</keyword>
<dbReference type="InterPro" id="IPR041588">
    <property type="entry name" value="Integrase_H2C2"/>
</dbReference>
<dbReference type="Pfam" id="PF17921">
    <property type="entry name" value="Integrase_H2C2"/>
    <property type="match status" value="1"/>
</dbReference>
<keyword evidence="5" id="KW-0479">Metal-binding</keyword>
<dbReference type="PANTHER" id="PTHR37984">
    <property type="entry name" value="PROTEIN CBG26694"/>
    <property type="match status" value="1"/>
</dbReference>
<dbReference type="GO" id="GO:0004190">
    <property type="term" value="F:aspartic-type endopeptidase activity"/>
    <property type="evidence" value="ECO:0007669"/>
    <property type="project" value="UniProtKB-KW"/>
</dbReference>
<dbReference type="InterPro" id="IPR001584">
    <property type="entry name" value="Integrase_cat-core"/>
</dbReference>
<evidence type="ECO:0000256" key="2">
    <source>
        <dbReference type="ARBA" id="ARBA00022679"/>
    </source>
</evidence>
<evidence type="ECO:0000313" key="19">
    <source>
        <dbReference type="Proteomes" id="UP001063166"/>
    </source>
</evidence>
<dbReference type="Gene3D" id="3.30.70.270">
    <property type="match status" value="3"/>
</dbReference>
<dbReference type="PROSITE" id="PS50013">
    <property type="entry name" value="CHROMO_2"/>
    <property type="match status" value="1"/>
</dbReference>
<dbReference type="InterPro" id="IPR056924">
    <property type="entry name" value="SH3_Tf2-1"/>
</dbReference>
<keyword evidence="13" id="KW-0239">DNA-directed DNA polymerase</keyword>
<dbReference type="Pfam" id="PF00078">
    <property type="entry name" value="RVT_1"/>
    <property type="match status" value="1"/>
</dbReference>
<evidence type="ECO:0000256" key="12">
    <source>
        <dbReference type="ARBA" id="ARBA00022918"/>
    </source>
</evidence>
<dbReference type="SUPFAM" id="SSF54160">
    <property type="entry name" value="Chromo domain-like"/>
    <property type="match status" value="1"/>
</dbReference>
<dbReference type="InterPro" id="IPR041373">
    <property type="entry name" value="RT_RNaseH"/>
</dbReference>
<proteinExistence type="predicted"/>
<dbReference type="OrthoDB" id="3268967at2759"/>
<keyword evidence="11" id="KW-0229">DNA integration</keyword>
<dbReference type="GO" id="GO:0015074">
    <property type="term" value="P:DNA integration"/>
    <property type="evidence" value="ECO:0007669"/>
    <property type="project" value="UniProtKB-KW"/>
</dbReference>
<dbReference type="CDD" id="cd18970">
    <property type="entry name" value="CD_POL_like"/>
    <property type="match status" value="1"/>
</dbReference>
<dbReference type="InterPro" id="IPR023780">
    <property type="entry name" value="Chromo_domain"/>
</dbReference>
<gene>
    <name evidence="18" type="ORF">LshimejAT787_0208270</name>
</gene>
<keyword evidence="15" id="KW-0233">DNA recombination</keyword>
<protein>
    <submittedName>
        <fullName evidence="18">Chromo (CHRromatin Organisation MOdifier) domain containing protein</fullName>
    </submittedName>
</protein>
<dbReference type="GO" id="GO:0006310">
    <property type="term" value="P:DNA recombination"/>
    <property type="evidence" value="ECO:0007669"/>
    <property type="project" value="UniProtKB-KW"/>
</dbReference>
<evidence type="ECO:0000256" key="4">
    <source>
        <dbReference type="ARBA" id="ARBA00022722"/>
    </source>
</evidence>
<keyword evidence="10" id="KW-0694">RNA-binding</keyword>
<keyword evidence="7" id="KW-0255">Endonuclease</keyword>
<evidence type="ECO:0000259" key="16">
    <source>
        <dbReference type="PROSITE" id="PS50013"/>
    </source>
</evidence>
<evidence type="ECO:0000256" key="9">
    <source>
        <dbReference type="ARBA" id="ARBA00022842"/>
    </source>
</evidence>
<dbReference type="GO" id="GO:0003723">
    <property type="term" value="F:RNA binding"/>
    <property type="evidence" value="ECO:0007669"/>
    <property type="project" value="UniProtKB-KW"/>
</dbReference>
<evidence type="ECO:0000256" key="11">
    <source>
        <dbReference type="ARBA" id="ARBA00022908"/>
    </source>
</evidence>
<dbReference type="Gene3D" id="3.10.10.10">
    <property type="entry name" value="HIV Type 1 Reverse Transcriptase, subunit A, domain 1"/>
    <property type="match status" value="1"/>
</dbReference>
<keyword evidence="6" id="KW-0064">Aspartyl protease</keyword>
<dbReference type="SMART" id="SM00298">
    <property type="entry name" value="CHROMO"/>
    <property type="match status" value="1"/>
</dbReference>
<evidence type="ECO:0000259" key="17">
    <source>
        <dbReference type="PROSITE" id="PS50994"/>
    </source>
</evidence>
<keyword evidence="1" id="KW-0645">Protease</keyword>
<evidence type="ECO:0000256" key="1">
    <source>
        <dbReference type="ARBA" id="ARBA00022670"/>
    </source>
</evidence>
<dbReference type="InterPro" id="IPR043128">
    <property type="entry name" value="Rev_trsase/Diguanyl_cyclase"/>
</dbReference>
<dbReference type="SUPFAM" id="SSF56672">
    <property type="entry name" value="DNA/RNA polymerases"/>
    <property type="match status" value="1"/>
</dbReference>
<sequence length="922" mass="106139">MKAKYADCFPSDIPHVDNLPRDVFHRIHVPPDAKISVARAYSCPRKFCDGWKTLIDQHYAAGRIRPSSSPFTSPSFIIPKADPNVLPRWVNDYRTLNRHTVPDNYPLPHVEDILADCAKGKIWGKIDMTNSFFQTLIHPDDIKYTATLTPFGLWEWVICHVYLDDIIIWSNSLEEHEANVARVLEALRAARLFCSLKKSTLFATEIDFLGHHISARGIKADNEKVEKILNWPVPTKAKHVRQFLGLVRYISCFLPALAEHTTVLTPLTRKECNKDFPPWLPKHQHAFDAIKALVVGRDCLTTIDHVNPGKNKIFVTCDVSKWRTGAVLSFGETWESARPMAFESRQLNKAELNYPTHEHELLAILRALKKWWNDLLGSHIEIFTDHKTLRNFDTQKELSSRQARWMEYLSQYDYEIHYIPGDENTVADALSRLPSTYTEPVAVAPIWNFSEDSDLLRDIKAGYLADPYTVRILDDHKAGMLPAEITIANDLLYVGDRLIIPKHLDLRENLFRTAHDELGHFGGDKSYAALRQSFYWPNMRRDLVNVYIPSCPECQRNKGRTTKPTGPLHPYPFLTNAFPLHNDLPRWHRRPNIPCLSTQTGEQFAAIFFHDWYCENGLPDNIITDRDKLFVSSFWQVLMKLCGVKHKMSSSFHPQTDGLSERSNKTIIQCIRFHVERNHTGWVRSLPRIRFAIMNTVNASTGFSPFQLKSGFSPRMLPSLFPTPVVNDANDDLALRVIQAIELDFKEAMDNLINSKIAQAHHANKSRGEEVVYNVGDRVLLSTINRRREYMQKKDGRVAKFMPRFDGPYSVIAAHPETSSYTLDLPEGLNIFPTFHASLLQRYHENDDSLFPSRRLAMPGPIVTEDGEEEYFVDRIIDERVRGIGKQYLVRWRGYGPEHDLWRPGREMKDTEALDIWEARNG</sequence>
<dbReference type="Proteomes" id="UP001063166">
    <property type="component" value="Unassembled WGS sequence"/>
</dbReference>
<evidence type="ECO:0000256" key="15">
    <source>
        <dbReference type="ARBA" id="ARBA00023172"/>
    </source>
</evidence>
<evidence type="ECO:0000256" key="10">
    <source>
        <dbReference type="ARBA" id="ARBA00022884"/>
    </source>
</evidence>
<reference evidence="18" key="1">
    <citation type="submission" date="2022-07" db="EMBL/GenBank/DDBJ databases">
        <title>The genome of Lyophyllum shimeji provides insight into the initial evolution of ectomycorrhizal fungal genome.</title>
        <authorList>
            <person name="Kobayashi Y."/>
            <person name="Shibata T."/>
            <person name="Hirakawa H."/>
            <person name="Shigenobu S."/>
            <person name="Nishiyama T."/>
            <person name="Yamada A."/>
            <person name="Hasebe M."/>
            <person name="Kawaguchi M."/>
        </authorList>
    </citation>
    <scope>NUCLEOTIDE SEQUENCE</scope>
    <source>
        <strain evidence="18">AT787</strain>
    </source>
</reference>
<dbReference type="CDD" id="cd01647">
    <property type="entry name" value="RT_LTR"/>
    <property type="match status" value="1"/>
</dbReference>
<dbReference type="Gene3D" id="1.10.340.70">
    <property type="match status" value="1"/>
</dbReference>
<dbReference type="PANTHER" id="PTHR37984:SF5">
    <property type="entry name" value="PROTEIN NYNRIN-LIKE"/>
    <property type="match status" value="1"/>
</dbReference>
<dbReference type="InterPro" id="IPR012337">
    <property type="entry name" value="RNaseH-like_sf"/>
</dbReference>